<evidence type="ECO:0008006" key="3">
    <source>
        <dbReference type="Google" id="ProtNLM"/>
    </source>
</evidence>
<feature type="region of interest" description="Disordered" evidence="1">
    <location>
        <begin position="1"/>
        <end position="59"/>
    </location>
</feature>
<name>A4WTR7_CERS5</name>
<accession>A4WTR7</accession>
<feature type="compositionally biased region" description="Gly residues" evidence="1">
    <location>
        <begin position="211"/>
        <end position="241"/>
    </location>
</feature>
<feature type="region of interest" description="Disordered" evidence="1">
    <location>
        <begin position="160"/>
        <end position="321"/>
    </location>
</feature>
<feature type="compositionally biased region" description="Polar residues" evidence="1">
    <location>
        <begin position="1"/>
        <end position="15"/>
    </location>
</feature>
<proteinExistence type="predicted"/>
<evidence type="ECO:0000256" key="1">
    <source>
        <dbReference type="SAM" id="MobiDB-lite"/>
    </source>
</evidence>
<dbReference type="BioCyc" id="RSPH349102:G1G8M-1955-MONOMER"/>
<dbReference type="KEGG" id="rsq:Rsph17025_1890"/>
<feature type="compositionally biased region" description="Basic and acidic residues" evidence="1">
    <location>
        <begin position="25"/>
        <end position="56"/>
    </location>
</feature>
<feature type="compositionally biased region" description="Basic and acidic residues" evidence="1">
    <location>
        <begin position="310"/>
        <end position="321"/>
    </location>
</feature>
<organism evidence="2">
    <name type="scientific">Cereibacter sphaeroides (strain ATCC 17025 / ATH 2.4.3)</name>
    <name type="common">Rhodobacter sphaeroides</name>
    <dbReference type="NCBI Taxonomy" id="349102"/>
    <lineage>
        <taxon>Bacteria</taxon>
        <taxon>Pseudomonadati</taxon>
        <taxon>Pseudomonadota</taxon>
        <taxon>Alphaproteobacteria</taxon>
        <taxon>Rhodobacterales</taxon>
        <taxon>Paracoccaceae</taxon>
        <taxon>Cereibacter</taxon>
    </lineage>
</organism>
<feature type="compositionally biased region" description="Basic and acidic residues" evidence="1">
    <location>
        <begin position="169"/>
        <end position="184"/>
    </location>
</feature>
<feature type="compositionally biased region" description="Basic and acidic residues" evidence="1">
    <location>
        <begin position="274"/>
        <end position="285"/>
    </location>
</feature>
<evidence type="ECO:0000313" key="2">
    <source>
        <dbReference type="EMBL" id="ABP70781.1"/>
    </source>
</evidence>
<dbReference type="EMBL" id="CP000661">
    <property type="protein sequence ID" value="ABP70781.1"/>
    <property type="molecule type" value="Genomic_DNA"/>
</dbReference>
<protein>
    <recommendedName>
        <fullName evidence="3">DUF3618 domain-containing protein</fullName>
    </recommendedName>
</protein>
<gene>
    <name evidence="2" type="ordered locus">Rsph17025_1890</name>
</gene>
<dbReference type="STRING" id="349102.Rsph17025_1890"/>
<dbReference type="AlphaFoldDB" id="A4WTR7"/>
<reference evidence="2" key="1">
    <citation type="submission" date="2007-04" db="EMBL/GenBank/DDBJ databases">
        <title>Complete sequence of chromosome of Rhodobacter sphaeroides ATCC 17025.</title>
        <authorList>
            <consortium name="US DOE Joint Genome Institute"/>
            <person name="Copeland A."/>
            <person name="Lucas S."/>
            <person name="Lapidus A."/>
            <person name="Barry K."/>
            <person name="Detter J.C."/>
            <person name="Glavina del Rio T."/>
            <person name="Hammon N."/>
            <person name="Israni S."/>
            <person name="Dalin E."/>
            <person name="Tice H."/>
            <person name="Pitluck S."/>
            <person name="Chertkov O."/>
            <person name="Brettin T."/>
            <person name="Bruce D."/>
            <person name="Han C."/>
            <person name="Schmutz J."/>
            <person name="Larimer F."/>
            <person name="Land M."/>
            <person name="Hauser L."/>
            <person name="Kyrpides N."/>
            <person name="Kim E."/>
            <person name="Richardson P."/>
            <person name="Mackenzie C."/>
            <person name="Choudhary M."/>
            <person name="Donohue T.J."/>
            <person name="Kaplan S."/>
        </authorList>
    </citation>
    <scope>NUCLEOTIDE SEQUENCE [LARGE SCALE GENOMIC DNA]</scope>
    <source>
        <strain evidence="2">ATCC 17025</strain>
    </source>
</reference>
<feature type="compositionally biased region" description="Low complexity" evidence="1">
    <location>
        <begin position="254"/>
        <end position="272"/>
    </location>
</feature>
<dbReference type="HOGENOM" id="CLU_075068_0_0_5"/>
<sequence>MQTDKNMTGPGTASAPSGRPGLTDNVRETARREMDDARDHLHEAAGRARSGAREARSSVSRLVMDEVDRRKEDLCAGIHGLAESMRKAADEAERRDDTPTPPHMIHQAINTLDDMADRMRHRSADDMARSVARFGRENPALFVGGALFAGLALGRFLVSSSSDRHRRGNRDNEDRMGLRDEDRWGGSAAGGTSPSRGPNDPMGSRSDPTGSGVGGTRVGGAGVAGAGLGGTGSAGASGAGSSGSAASGQGGTPGMASFGSGAAASGSGPAGSDRTNKGDAHHHEGSPSAPAGSPIVGETAKPLGSGAKDGVTDKEGRDGSA</sequence>